<keyword evidence="2" id="KW-1185">Reference proteome</keyword>
<evidence type="ECO:0000313" key="2">
    <source>
        <dbReference type="Proteomes" id="UP000789366"/>
    </source>
</evidence>
<accession>A0ACA9QY92</accession>
<proteinExistence type="predicted"/>
<dbReference type="Proteomes" id="UP000789366">
    <property type="component" value="Unassembled WGS sequence"/>
</dbReference>
<comment type="caution">
    <text evidence="1">The sequence shown here is derived from an EMBL/GenBank/DDBJ whole genome shotgun (WGS) entry which is preliminary data.</text>
</comment>
<organism evidence="1 2">
    <name type="scientific">Cetraspora pellucida</name>
    <dbReference type="NCBI Taxonomy" id="1433469"/>
    <lineage>
        <taxon>Eukaryota</taxon>
        <taxon>Fungi</taxon>
        <taxon>Fungi incertae sedis</taxon>
        <taxon>Mucoromycota</taxon>
        <taxon>Glomeromycotina</taxon>
        <taxon>Glomeromycetes</taxon>
        <taxon>Diversisporales</taxon>
        <taxon>Gigasporaceae</taxon>
        <taxon>Cetraspora</taxon>
    </lineage>
</organism>
<feature type="non-terminal residue" evidence="1">
    <location>
        <position position="224"/>
    </location>
</feature>
<evidence type="ECO:0000313" key="1">
    <source>
        <dbReference type="EMBL" id="CAG8768779.1"/>
    </source>
</evidence>
<feature type="non-terminal residue" evidence="1">
    <location>
        <position position="1"/>
    </location>
</feature>
<sequence length="224" mass="26272">IQRRRNQIIMSFDNFTPIEETNLISNIENSNKITGITIFISSGFSSVLVRSNETVNSQNIIKELPKLKIKIPAWVLNIVGMDQSLTKKITKKASNCFMLNRKDMCHIVKAYYQYLRNHEVLILIAKLWKQVNDEIKDEYKRRAQKIQKEYQKQNADNSVKYTYKRRLPEEKPYDQIGFASNSKENNDELLNKLKKILDLSLENTIMSKKTNEKNNVNETYSEDS</sequence>
<protein>
    <submittedName>
        <fullName evidence="1">719_t:CDS:1</fullName>
    </submittedName>
</protein>
<dbReference type="EMBL" id="CAJVPW010052749">
    <property type="protein sequence ID" value="CAG8768779.1"/>
    <property type="molecule type" value="Genomic_DNA"/>
</dbReference>
<name>A0ACA9QY92_9GLOM</name>
<reference evidence="1" key="1">
    <citation type="submission" date="2021-06" db="EMBL/GenBank/DDBJ databases">
        <authorList>
            <person name="Kallberg Y."/>
            <person name="Tangrot J."/>
            <person name="Rosling A."/>
        </authorList>
    </citation>
    <scope>NUCLEOTIDE SEQUENCE</scope>
    <source>
        <strain evidence="1">28 12/20/2015</strain>
    </source>
</reference>
<gene>
    <name evidence="1" type="ORF">SPELUC_LOCUS15638</name>
</gene>